<organism evidence="1 2">
    <name type="scientific">Pseudomonas fluorescens</name>
    <dbReference type="NCBI Taxonomy" id="294"/>
    <lineage>
        <taxon>Bacteria</taxon>
        <taxon>Pseudomonadati</taxon>
        <taxon>Pseudomonadota</taxon>
        <taxon>Gammaproteobacteria</taxon>
        <taxon>Pseudomonadales</taxon>
        <taxon>Pseudomonadaceae</taxon>
        <taxon>Pseudomonas</taxon>
    </lineage>
</organism>
<dbReference type="AlphaFoldDB" id="A0A5E6XV55"/>
<evidence type="ECO:0000313" key="2">
    <source>
        <dbReference type="Proteomes" id="UP000344274"/>
    </source>
</evidence>
<dbReference type="EMBL" id="CABVHB010000100">
    <property type="protein sequence ID" value="VVN45408.1"/>
    <property type="molecule type" value="Genomic_DNA"/>
</dbReference>
<reference evidence="1 2" key="1">
    <citation type="submission" date="2019-09" db="EMBL/GenBank/DDBJ databases">
        <authorList>
            <person name="Chandra G."/>
            <person name="Truman W A."/>
        </authorList>
    </citation>
    <scope>NUCLEOTIDE SEQUENCE [LARGE SCALE GENOMIC DNA]</scope>
    <source>
        <strain evidence="1">PS673</strain>
    </source>
</reference>
<protein>
    <submittedName>
        <fullName evidence="1">Uncharacterized protein</fullName>
    </submittedName>
</protein>
<accession>A0A5E6XV55</accession>
<sequence length="36" mass="3860">MMHLLLAERCYAVAGPIADKSAMGPVRGILKNLDFG</sequence>
<proteinExistence type="predicted"/>
<dbReference type="Proteomes" id="UP000344274">
    <property type="component" value="Unassembled WGS sequence"/>
</dbReference>
<name>A0A5E6XV55_PSEFL</name>
<evidence type="ECO:0000313" key="1">
    <source>
        <dbReference type="EMBL" id="VVN45408.1"/>
    </source>
</evidence>
<gene>
    <name evidence="1" type="ORF">PS673_05706</name>
</gene>